<dbReference type="InterPro" id="IPR006664">
    <property type="entry name" value="OMP_bac"/>
</dbReference>
<organism evidence="11 12">
    <name type="scientific">Rhodovastum atsumiense</name>
    <dbReference type="NCBI Taxonomy" id="504468"/>
    <lineage>
        <taxon>Bacteria</taxon>
        <taxon>Pseudomonadati</taxon>
        <taxon>Pseudomonadota</taxon>
        <taxon>Alphaproteobacteria</taxon>
        <taxon>Acetobacterales</taxon>
        <taxon>Acetobacteraceae</taxon>
        <taxon>Rhodovastum</taxon>
    </lineage>
</organism>
<protein>
    <recommendedName>
        <fullName evidence="8">Peptidoglycan-associated lipoprotein</fullName>
        <shortName evidence="8">PAL</shortName>
    </recommendedName>
</protein>
<feature type="signal peptide" evidence="9">
    <location>
        <begin position="1"/>
        <end position="21"/>
    </location>
</feature>
<keyword evidence="4 8" id="KW-0564">Palmitate</keyword>
<dbReference type="HAMAP" id="MF_02204">
    <property type="entry name" value="Pal"/>
    <property type="match status" value="1"/>
</dbReference>
<dbReference type="InterPro" id="IPR050330">
    <property type="entry name" value="Bact_OuterMem_StrucFunc"/>
</dbReference>
<reference evidence="11 12" key="1">
    <citation type="submission" date="2019-09" db="EMBL/GenBank/DDBJ databases">
        <title>Genome sequence of Rhodovastum atsumiense, a diverse member of the Acetobacteraceae family of non-sulfur purple photosynthetic bacteria.</title>
        <authorList>
            <person name="Meyer T."/>
            <person name="Kyndt J."/>
        </authorList>
    </citation>
    <scope>NUCLEOTIDE SEQUENCE [LARGE SCALE GENOMIC DNA]</scope>
    <source>
        <strain evidence="11 12">DSM 21279</strain>
    </source>
</reference>
<comment type="subcellular location">
    <subcellularLocation>
        <location evidence="8">Cell outer membrane</location>
        <topology evidence="8">Lipid-anchor</topology>
    </subcellularLocation>
</comment>
<evidence type="ECO:0000256" key="2">
    <source>
        <dbReference type="ARBA" id="ARBA00022729"/>
    </source>
</evidence>
<comment type="function">
    <text evidence="8">Part of the Tol-Pal system, which plays a role in outer membrane invagination during cell division and is important for maintaining outer membrane integrity.</text>
</comment>
<keyword evidence="3 8" id="KW-0472">Membrane</keyword>
<keyword evidence="1 8" id="KW-0132">Cell division</keyword>
<evidence type="ECO:0000256" key="8">
    <source>
        <dbReference type="HAMAP-Rule" id="MF_02204"/>
    </source>
</evidence>
<evidence type="ECO:0000256" key="4">
    <source>
        <dbReference type="ARBA" id="ARBA00023139"/>
    </source>
</evidence>
<evidence type="ECO:0000256" key="6">
    <source>
        <dbReference type="ARBA" id="ARBA00023288"/>
    </source>
</evidence>
<keyword evidence="12" id="KW-1185">Reference proteome</keyword>
<dbReference type="OrthoDB" id="9809164at2"/>
<keyword evidence="2 8" id="KW-0732">Signal</keyword>
<dbReference type="AlphaFoldDB" id="A0A5M6IPJ5"/>
<dbReference type="CDD" id="cd07185">
    <property type="entry name" value="OmpA_C-like"/>
    <property type="match status" value="1"/>
</dbReference>
<evidence type="ECO:0000259" key="10">
    <source>
        <dbReference type="PROSITE" id="PS51123"/>
    </source>
</evidence>
<gene>
    <name evidence="8 11" type="primary">pal</name>
    <name evidence="11" type="ORF">F1189_20320</name>
</gene>
<dbReference type="InterPro" id="IPR036737">
    <property type="entry name" value="OmpA-like_sf"/>
</dbReference>
<evidence type="ECO:0000256" key="3">
    <source>
        <dbReference type="ARBA" id="ARBA00023136"/>
    </source>
</evidence>
<comment type="caution">
    <text evidence="11">The sequence shown here is derived from an EMBL/GenBank/DDBJ whole genome shotgun (WGS) entry which is preliminary data.</text>
</comment>
<dbReference type="PANTHER" id="PTHR30329">
    <property type="entry name" value="STATOR ELEMENT OF FLAGELLAR MOTOR COMPLEX"/>
    <property type="match status" value="1"/>
</dbReference>
<dbReference type="SUPFAM" id="SSF103088">
    <property type="entry name" value="OmpA-like"/>
    <property type="match status" value="1"/>
</dbReference>
<dbReference type="GO" id="GO:0009279">
    <property type="term" value="C:cell outer membrane"/>
    <property type="evidence" value="ECO:0007669"/>
    <property type="project" value="UniProtKB-SubCell"/>
</dbReference>
<accession>A0A5M6IPJ5</accession>
<proteinExistence type="inferred from homology"/>
<evidence type="ECO:0000256" key="1">
    <source>
        <dbReference type="ARBA" id="ARBA00022618"/>
    </source>
</evidence>
<comment type="subunit">
    <text evidence="8">The Tol-Pal system is composed of five core proteins: the inner membrane proteins TolA, TolQ and TolR, the periplasmic protein TolB and the outer membrane protein Pal. They form a network linking the inner and outer membranes and the peptidoglycan layer.</text>
</comment>
<dbReference type="RefSeq" id="WP_150042705.1">
    <property type="nucleotide sequence ID" value="NZ_OW485601.1"/>
</dbReference>
<keyword evidence="7 8" id="KW-0131">Cell cycle</keyword>
<feature type="chain" id="PRO_5024433212" description="Peptidoglycan-associated lipoprotein" evidence="9">
    <location>
        <begin position="22"/>
        <end position="173"/>
    </location>
</feature>
<dbReference type="InterPro" id="IPR039001">
    <property type="entry name" value="Pal"/>
</dbReference>
<evidence type="ECO:0000256" key="7">
    <source>
        <dbReference type="ARBA" id="ARBA00023306"/>
    </source>
</evidence>
<comment type="similarity">
    <text evidence="8">Belongs to the Pal lipoprotein family.</text>
</comment>
<dbReference type="Pfam" id="PF00691">
    <property type="entry name" value="OmpA"/>
    <property type="match status" value="1"/>
</dbReference>
<dbReference type="PRINTS" id="PR01021">
    <property type="entry name" value="OMPADOMAIN"/>
</dbReference>
<evidence type="ECO:0000313" key="12">
    <source>
        <dbReference type="Proteomes" id="UP000325255"/>
    </source>
</evidence>
<dbReference type="PROSITE" id="PS51123">
    <property type="entry name" value="OMPA_2"/>
    <property type="match status" value="1"/>
</dbReference>
<dbReference type="Proteomes" id="UP000325255">
    <property type="component" value="Unassembled WGS sequence"/>
</dbReference>
<keyword evidence="5 8" id="KW-0998">Cell outer membrane</keyword>
<dbReference type="EMBL" id="VWPK01000036">
    <property type="protein sequence ID" value="KAA5610203.1"/>
    <property type="molecule type" value="Genomic_DNA"/>
</dbReference>
<dbReference type="InterPro" id="IPR014169">
    <property type="entry name" value="Pal_lipo_C"/>
</dbReference>
<dbReference type="InterPro" id="IPR006665">
    <property type="entry name" value="OmpA-like"/>
</dbReference>
<keyword evidence="6 8" id="KW-0449">Lipoprotein</keyword>
<dbReference type="PANTHER" id="PTHR30329:SF21">
    <property type="entry name" value="LIPOPROTEIN YIAD-RELATED"/>
    <property type="match status" value="1"/>
</dbReference>
<dbReference type="Gene3D" id="3.30.1330.60">
    <property type="entry name" value="OmpA-like domain"/>
    <property type="match status" value="1"/>
</dbReference>
<dbReference type="NCBIfam" id="TIGR02802">
    <property type="entry name" value="Pal_lipo"/>
    <property type="match status" value="1"/>
</dbReference>
<evidence type="ECO:0000256" key="5">
    <source>
        <dbReference type="ARBA" id="ARBA00023237"/>
    </source>
</evidence>
<name>A0A5M6IPJ5_9PROT</name>
<feature type="domain" description="OmpA-like" evidence="10">
    <location>
        <begin position="59"/>
        <end position="173"/>
    </location>
</feature>
<dbReference type="PROSITE" id="PS51257">
    <property type="entry name" value="PROKAR_LIPOPROTEIN"/>
    <property type="match status" value="1"/>
</dbReference>
<evidence type="ECO:0000256" key="9">
    <source>
        <dbReference type="SAM" id="SignalP"/>
    </source>
</evidence>
<evidence type="ECO:0000313" key="11">
    <source>
        <dbReference type="EMBL" id="KAA5610203.1"/>
    </source>
</evidence>
<sequence length="173" mass="17627">MRRIWLVLAATAMLAACTSGSDTGNSAGSGASTAGNGGPLGGYGSTGVGSSSLNGPGGAGALAEGVPDRVLFDTDRSTLNSEAQAVLSRQAAWLQQNPRVAVQIAGNCDERGTQEYNLALGQRRAIAARDFLVSHGVQASRLSTISYGKDRPVALGSTPDAWAQNRNAIASTH</sequence>
<dbReference type="GO" id="GO:0051301">
    <property type="term" value="P:cell division"/>
    <property type="evidence" value="ECO:0007669"/>
    <property type="project" value="UniProtKB-UniRule"/>
</dbReference>